<dbReference type="SMART" id="SM00633">
    <property type="entry name" value="Glyco_10"/>
    <property type="match status" value="1"/>
</dbReference>
<evidence type="ECO:0000256" key="7">
    <source>
        <dbReference type="ARBA" id="ARBA00023295"/>
    </source>
</evidence>
<keyword evidence="3" id="KW-0858">Xylan degradation</keyword>
<comment type="caution">
    <text evidence="11">The sequence shown here is derived from an EMBL/GenBank/DDBJ whole genome shotgun (WGS) entry which is preliminary data.</text>
</comment>
<accession>I2GQ21</accession>
<evidence type="ECO:0000259" key="10">
    <source>
        <dbReference type="PROSITE" id="PS51760"/>
    </source>
</evidence>
<dbReference type="SUPFAM" id="SSF51445">
    <property type="entry name" value="(Trans)glycosidases"/>
    <property type="match status" value="1"/>
</dbReference>
<evidence type="ECO:0000256" key="3">
    <source>
        <dbReference type="ARBA" id="ARBA00022651"/>
    </source>
</evidence>
<name>I2GQ21_9BACT</name>
<sequence length="441" mass="50467">MLSCCYLQAQPLTSNRLDSLWNDPVLEARIANGIETHRKGDFTLVLSDKQGKPLRNATVEIQQIGHDFQFGANIFMLNGFRTEADNRHYEETFRSLFNTACVPFYWKTLEPEQGKLRFAANSSSIYRRPPPDVVVDFCKANGLMLKGHTLVWDHPTHGVPDWLPADTTEVKRLIAKRIQEIAARYGGQIKTWDVVNEVLKGHPDIPMPREYALFAFREAQKAFPADTRLFINEVTPESWQNYRKEYSPYYLLIESLKAKGARIGGIGLQFHFFNEQLHEDVANGKAMIPGDLLRVLDLYGQFGVPLHVSEITIPTLPYNEVGLQRQATLTRNFYRLWFSHPAVGAIIWWNVADGTAVAGEDKWNGGLVNNDFSPKPAYTALNDLINKEWKTSLTAQQKDTDLIRFRGFYGEYVVRIRQGKKVTEQRVQFLKNKSTEVKINL</sequence>
<keyword evidence="8 9" id="KW-0624">Polysaccharide degradation</keyword>
<keyword evidence="6 9" id="KW-0119">Carbohydrate metabolism</keyword>
<evidence type="ECO:0000313" key="11">
    <source>
        <dbReference type="EMBL" id="CCH55999.1"/>
    </source>
</evidence>
<keyword evidence="12" id="KW-1185">Reference proteome</keyword>
<gene>
    <name evidence="11" type="primary">xynA</name>
    <name evidence="11" type="ORF">BN8_05301</name>
</gene>
<dbReference type="GO" id="GO:0045493">
    <property type="term" value="P:xylan catabolic process"/>
    <property type="evidence" value="ECO:0007669"/>
    <property type="project" value="UniProtKB-KW"/>
</dbReference>
<dbReference type="Pfam" id="PF00331">
    <property type="entry name" value="Glyco_hydro_10"/>
    <property type="match status" value="1"/>
</dbReference>
<comment type="similarity">
    <text evidence="2 9">Belongs to the glycosyl hydrolase 10 (cellulase F) family.</text>
</comment>
<dbReference type="PANTHER" id="PTHR31490:SF88">
    <property type="entry name" value="BETA-XYLANASE"/>
    <property type="match status" value="1"/>
</dbReference>
<dbReference type="InterPro" id="IPR001000">
    <property type="entry name" value="GH10_dom"/>
</dbReference>
<evidence type="ECO:0000256" key="4">
    <source>
        <dbReference type="ARBA" id="ARBA00022729"/>
    </source>
</evidence>
<dbReference type="InterPro" id="IPR044846">
    <property type="entry name" value="GH10"/>
</dbReference>
<dbReference type="PRINTS" id="PR00134">
    <property type="entry name" value="GLHYDRLASE10"/>
</dbReference>
<keyword evidence="4" id="KW-0732">Signal</keyword>
<dbReference type="AlphaFoldDB" id="I2GQ21"/>
<proteinExistence type="inferred from homology"/>
<dbReference type="eggNOG" id="COG3693">
    <property type="taxonomic scope" value="Bacteria"/>
</dbReference>
<evidence type="ECO:0000256" key="5">
    <source>
        <dbReference type="ARBA" id="ARBA00022801"/>
    </source>
</evidence>
<dbReference type="EC" id="3.2.1.8" evidence="9"/>
<keyword evidence="7 9" id="KW-0326">Glycosidase</keyword>
<evidence type="ECO:0000256" key="9">
    <source>
        <dbReference type="RuleBase" id="RU361174"/>
    </source>
</evidence>
<evidence type="ECO:0000256" key="6">
    <source>
        <dbReference type="ARBA" id="ARBA00023277"/>
    </source>
</evidence>
<organism evidence="11 12">
    <name type="scientific">Fibrisoma limi BUZ 3</name>
    <dbReference type="NCBI Taxonomy" id="1185876"/>
    <lineage>
        <taxon>Bacteria</taxon>
        <taxon>Pseudomonadati</taxon>
        <taxon>Bacteroidota</taxon>
        <taxon>Cytophagia</taxon>
        <taxon>Cytophagales</taxon>
        <taxon>Spirosomataceae</taxon>
        <taxon>Fibrisoma</taxon>
    </lineage>
</organism>
<dbReference type="GO" id="GO:0031176">
    <property type="term" value="F:endo-1,4-beta-xylanase activity"/>
    <property type="evidence" value="ECO:0007669"/>
    <property type="project" value="UniProtKB-EC"/>
</dbReference>
<keyword evidence="5 9" id="KW-0378">Hydrolase</keyword>
<dbReference type="PROSITE" id="PS51760">
    <property type="entry name" value="GH10_2"/>
    <property type="match status" value="1"/>
</dbReference>
<feature type="domain" description="GH10" evidence="10">
    <location>
        <begin position="71"/>
        <end position="384"/>
    </location>
</feature>
<dbReference type="PANTHER" id="PTHR31490">
    <property type="entry name" value="GLYCOSYL HYDROLASE"/>
    <property type="match status" value="1"/>
</dbReference>
<evidence type="ECO:0000256" key="1">
    <source>
        <dbReference type="ARBA" id="ARBA00000681"/>
    </source>
</evidence>
<dbReference type="Gene3D" id="3.20.20.80">
    <property type="entry name" value="Glycosidases"/>
    <property type="match status" value="1"/>
</dbReference>
<dbReference type="STRING" id="1185876.BN8_05301"/>
<protein>
    <recommendedName>
        <fullName evidence="9">Beta-xylanase</fullName>
        <ecNumber evidence="9">3.2.1.8</ecNumber>
    </recommendedName>
</protein>
<dbReference type="Proteomes" id="UP000009309">
    <property type="component" value="Unassembled WGS sequence"/>
</dbReference>
<dbReference type="InterPro" id="IPR017853">
    <property type="entry name" value="GH"/>
</dbReference>
<evidence type="ECO:0000256" key="8">
    <source>
        <dbReference type="ARBA" id="ARBA00023326"/>
    </source>
</evidence>
<dbReference type="EMBL" id="CAIT01000009">
    <property type="protein sequence ID" value="CCH55999.1"/>
    <property type="molecule type" value="Genomic_DNA"/>
</dbReference>
<evidence type="ECO:0000256" key="2">
    <source>
        <dbReference type="ARBA" id="ARBA00007495"/>
    </source>
</evidence>
<reference evidence="11 12" key="1">
    <citation type="journal article" date="2012" name="J. Bacteriol.">
        <title>Genome Sequence of the Filamentous Bacterium Fibrisoma limi BUZ 3T.</title>
        <authorList>
            <person name="Filippini M."/>
            <person name="Qi W."/>
            <person name="Jaenicke S."/>
            <person name="Goesmann A."/>
            <person name="Smits T.H."/>
            <person name="Bagheri H.C."/>
        </authorList>
    </citation>
    <scope>NUCLEOTIDE SEQUENCE [LARGE SCALE GENOMIC DNA]</scope>
    <source>
        <strain evidence="12">BUZ 3T</strain>
    </source>
</reference>
<evidence type="ECO:0000313" key="12">
    <source>
        <dbReference type="Proteomes" id="UP000009309"/>
    </source>
</evidence>
<comment type="catalytic activity">
    <reaction evidence="1 9">
        <text>Endohydrolysis of (1-&gt;4)-beta-D-xylosidic linkages in xylans.</text>
        <dbReference type="EC" id="3.2.1.8"/>
    </reaction>
</comment>